<dbReference type="EMBL" id="KN818347">
    <property type="protein sequence ID" value="KIL58124.1"/>
    <property type="molecule type" value="Genomic_DNA"/>
</dbReference>
<evidence type="ECO:0000313" key="2">
    <source>
        <dbReference type="Proteomes" id="UP000054549"/>
    </source>
</evidence>
<dbReference type="Proteomes" id="UP000054549">
    <property type="component" value="Unassembled WGS sequence"/>
</dbReference>
<dbReference type="AlphaFoldDB" id="A0A0C2SVM6"/>
<dbReference type="InParanoid" id="A0A0C2SVM6"/>
<gene>
    <name evidence="1" type="ORF">M378DRAFT_41285</name>
</gene>
<feature type="non-terminal residue" evidence="1">
    <location>
        <position position="1"/>
    </location>
</feature>
<reference evidence="1 2" key="1">
    <citation type="submission" date="2014-04" db="EMBL/GenBank/DDBJ databases">
        <title>Evolutionary Origins and Diversification of the Mycorrhizal Mutualists.</title>
        <authorList>
            <consortium name="DOE Joint Genome Institute"/>
            <consortium name="Mycorrhizal Genomics Consortium"/>
            <person name="Kohler A."/>
            <person name="Kuo A."/>
            <person name="Nagy L.G."/>
            <person name="Floudas D."/>
            <person name="Copeland A."/>
            <person name="Barry K.W."/>
            <person name="Cichocki N."/>
            <person name="Veneault-Fourrey C."/>
            <person name="LaButti K."/>
            <person name="Lindquist E.A."/>
            <person name="Lipzen A."/>
            <person name="Lundell T."/>
            <person name="Morin E."/>
            <person name="Murat C."/>
            <person name="Riley R."/>
            <person name="Ohm R."/>
            <person name="Sun H."/>
            <person name="Tunlid A."/>
            <person name="Henrissat B."/>
            <person name="Grigoriev I.V."/>
            <person name="Hibbett D.S."/>
            <person name="Martin F."/>
        </authorList>
    </citation>
    <scope>NUCLEOTIDE SEQUENCE [LARGE SCALE GENOMIC DNA]</scope>
    <source>
        <strain evidence="1 2">Koide BX008</strain>
    </source>
</reference>
<dbReference type="HOGENOM" id="CLU_1267353_0_0_1"/>
<protein>
    <submittedName>
        <fullName evidence="1">Uncharacterized protein</fullName>
    </submittedName>
</protein>
<keyword evidence="2" id="KW-1185">Reference proteome</keyword>
<name>A0A0C2SVM6_AMAMK</name>
<accession>A0A0C2SVM6</accession>
<organism evidence="1 2">
    <name type="scientific">Amanita muscaria (strain Koide BX008)</name>
    <dbReference type="NCBI Taxonomy" id="946122"/>
    <lineage>
        <taxon>Eukaryota</taxon>
        <taxon>Fungi</taxon>
        <taxon>Dikarya</taxon>
        <taxon>Basidiomycota</taxon>
        <taxon>Agaricomycotina</taxon>
        <taxon>Agaricomycetes</taxon>
        <taxon>Agaricomycetidae</taxon>
        <taxon>Agaricales</taxon>
        <taxon>Pluteineae</taxon>
        <taxon>Amanitaceae</taxon>
        <taxon>Amanita</taxon>
    </lineage>
</organism>
<proteinExistence type="predicted"/>
<sequence>KVTKKNLDATVDLFINAEFRQRNCRRDPIMKAFKDSEALRSHHECDTEVSTGCTRCSPKPFRLCCDLHNPNAFTFLDSPIVKTSRQTPKSYIPEYTKTETDVALCSDIEAWRCEETKKKYGRIHLRNLGPGLVMGESVRDRIVACAHSSKIQTVADLEKETKWDGSTQFGKAIIAIILKHYPPSPTR</sequence>
<dbReference type="OrthoDB" id="2803597at2759"/>
<evidence type="ECO:0000313" key="1">
    <source>
        <dbReference type="EMBL" id="KIL58124.1"/>
    </source>
</evidence>
<feature type="non-terminal residue" evidence="1">
    <location>
        <position position="187"/>
    </location>
</feature>